<evidence type="ECO:0000259" key="8">
    <source>
        <dbReference type="Pfam" id="PF02687"/>
    </source>
</evidence>
<evidence type="ECO:0000256" key="5">
    <source>
        <dbReference type="ARBA" id="ARBA00023136"/>
    </source>
</evidence>
<dbReference type="PANTHER" id="PTHR30572">
    <property type="entry name" value="MEMBRANE COMPONENT OF TRANSPORTER-RELATED"/>
    <property type="match status" value="1"/>
</dbReference>
<keyword evidence="5 7" id="KW-0472">Membrane</keyword>
<dbReference type="PANTHER" id="PTHR30572:SF4">
    <property type="entry name" value="ABC TRANSPORTER PERMEASE YTRF"/>
    <property type="match status" value="1"/>
</dbReference>
<proteinExistence type="inferred from homology"/>
<dbReference type="Pfam" id="PF12704">
    <property type="entry name" value="MacB_PCD"/>
    <property type="match status" value="1"/>
</dbReference>
<evidence type="ECO:0000256" key="6">
    <source>
        <dbReference type="ARBA" id="ARBA00038076"/>
    </source>
</evidence>
<comment type="similarity">
    <text evidence="6">Belongs to the ABC-4 integral membrane protein family.</text>
</comment>
<dbReference type="InterPro" id="IPR003838">
    <property type="entry name" value="ABC3_permease_C"/>
</dbReference>
<organism evidence="10 11">
    <name type="scientific">Microbulbifer celer</name>
    <dbReference type="NCBI Taxonomy" id="435905"/>
    <lineage>
        <taxon>Bacteria</taxon>
        <taxon>Pseudomonadati</taxon>
        <taxon>Pseudomonadota</taxon>
        <taxon>Gammaproteobacteria</taxon>
        <taxon>Cellvibrionales</taxon>
        <taxon>Microbulbiferaceae</taxon>
        <taxon>Microbulbifer</taxon>
    </lineage>
</organism>
<keyword evidence="2" id="KW-1003">Cell membrane</keyword>
<accession>A0ABW3U2W8</accession>
<name>A0ABW3U2W8_9GAMM</name>
<comment type="subcellular location">
    <subcellularLocation>
        <location evidence="1">Cell membrane</location>
        <topology evidence="1">Multi-pass membrane protein</topology>
    </subcellularLocation>
</comment>
<reference evidence="11" key="1">
    <citation type="journal article" date="2019" name="Int. J. Syst. Evol. Microbiol.">
        <title>The Global Catalogue of Microorganisms (GCM) 10K type strain sequencing project: providing services to taxonomists for standard genome sequencing and annotation.</title>
        <authorList>
            <consortium name="The Broad Institute Genomics Platform"/>
            <consortium name="The Broad Institute Genome Sequencing Center for Infectious Disease"/>
            <person name="Wu L."/>
            <person name="Ma J."/>
        </authorList>
    </citation>
    <scope>NUCLEOTIDE SEQUENCE [LARGE SCALE GENOMIC DNA]</scope>
    <source>
        <strain evidence="11">CCUG 54356</strain>
    </source>
</reference>
<dbReference type="RefSeq" id="WP_230435353.1">
    <property type="nucleotide sequence ID" value="NZ_CP087715.1"/>
</dbReference>
<evidence type="ECO:0000259" key="9">
    <source>
        <dbReference type="Pfam" id="PF12704"/>
    </source>
</evidence>
<feature type="domain" description="MacB-like periplasmic core" evidence="9">
    <location>
        <begin position="30"/>
        <end position="238"/>
    </location>
</feature>
<dbReference type="EMBL" id="JBHTLR010000003">
    <property type="protein sequence ID" value="MFD1215062.1"/>
    <property type="molecule type" value="Genomic_DNA"/>
</dbReference>
<dbReference type="InterPro" id="IPR025857">
    <property type="entry name" value="MacB_PCD"/>
</dbReference>
<feature type="transmembrane region" description="Helical" evidence="7">
    <location>
        <begin position="334"/>
        <end position="355"/>
    </location>
</feature>
<evidence type="ECO:0000256" key="3">
    <source>
        <dbReference type="ARBA" id="ARBA00022692"/>
    </source>
</evidence>
<evidence type="ECO:0000256" key="1">
    <source>
        <dbReference type="ARBA" id="ARBA00004651"/>
    </source>
</evidence>
<evidence type="ECO:0000256" key="2">
    <source>
        <dbReference type="ARBA" id="ARBA00022475"/>
    </source>
</evidence>
<evidence type="ECO:0000256" key="4">
    <source>
        <dbReference type="ARBA" id="ARBA00022989"/>
    </source>
</evidence>
<keyword evidence="4 7" id="KW-1133">Transmembrane helix</keyword>
<dbReference type="InterPro" id="IPR050250">
    <property type="entry name" value="Macrolide_Exporter_MacB"/>
</dbReference>
<gene>
    <name evidence="10" type="ORF">ACFQ2X_00485</name>
</gene>
<keyword evidence="11" id="KW-1185">Reference proteome</keyword>
<feature type="transmembrane region" description="Helical" evidence="7">
    <location>
        <begin position="280"/>
        <end position="304"/>
    </location>
</feature>
<evidence type="ECO:0000313" key="11">
    <source>
        <dbReference type="Proteomes" id="UP001597264"/>
    </source>
</evidence>
<dbReference type="Pfam" id="PF02687">
    <property type="entry name" value="FtsX"/>
    <property type="match status" value="1"/>
</dbReference>
<feature type="transmembrane region" description="Helical" evidence="7">
    <location>
        <begin position="367"/>
        <end position="388"/>
    </location>
</feature>
<keyword evidence="3 7" id="KW-0812">Transmembrane</keyword>
<evidence type="ECO:0000313" key="10">
    <source>
        <dbReference type="EMBL" id="MFD1215062.1"/>
    </source>
</evidence>
<dbReference type="Proteomes" id="UP001597264">
    <property type="component" value="Unassembled WGS sequence"/>
</dbReference>
<sequence>MFELKPMLSALWRNKVAALLIALQLALTLAIVSNATVIVKDRLTSMARPTGMDIENIIAITFMPVPTNYDMAGAVRADLDMMRSMPGVVDASVTNQIPVSGSGSASGYFLEPNAELGDVTANYYQTDPNFINTLGLNLIQGRNFRLDEMRVRGSNESGGANVAIVTQRFAEQAFPEESALGKFLYHGNDDKPIEIIGIVERHLGAWPSWSLAGNVVFHPLLVEGNHKRYLVRTEPGKRDTIFKQLETKLSERDPQRVIHLETLTEKLASTYVADNIMVKVLSAVMTLLTFIVALGIVGLTIFWINQRAKQIGVRRALGATRANISRYYLVENTVIATTGLVLGTAGALIINQLMVSEFSQPAMPLPMLAVCAVILLAVSLAAALVPALRAANISPAMATRSV</sequence>
<protein>
    <submittedName>
        <fullName evidence="10">FtsX-like permease family protein</fullName>
    </submittedName>
</protein>
<evidence type="ECO:0000256" key="7">
    <source>
        <dbReference type="SAM" id="Phobius"/>
    </source>
</evidence>
<comment type="caution">
    <text evidence="10">The sequence shown here is derived from an EMBL/GenBank/DDBJ whole genome shotgun (WGS) entry which is preliminary data.</text>
</comment>
<feature type="domain" description="ABC3 transporter permease C-terminal" evidence="8">
    <location>
        <begin position="283"/>
        <end position="395"/>
    </location>
</feature>